<dbReference type="AlphaFoldDB" id="A0A1F4W0K2"/>
<comment type="caution">
    <text evidence="5">The sequence shown here is derived from an EMBL/GenBank/DDBJ whole genome shotgun (WGS) entry which is preliminary data.</text>
</comment>
<evidence type="ECO:0000256" key="3">
    <source>
        <dbReference type="PROSITE-ProRule" id="PRU00492"/>
    </source>
</evidence>
<dbReference type="Proteomes" id="UP000176967">
    <property type="component" value="Unassembled WGS sequence"/>
</dbReference>
<feature type="domain" description="ATP-cone" evidence="4">
    <location>
        <begin position="6"/>
        <end position="93"/>
    </location>
</feature>
<proteinExistence type="predicted"/>
<dbReference type="InterPro" id="IPR005144">
    <property type="entry name" value="ATP-cone_dom"/>
</dbReference>
<keyword evidence="1 3" id="KW-0547">Nucleotide-binding</keyword>
<dbReference type="EMBL" id="MEVL01000003">
    <property type="protein sequence ID" value="OGC62865.1"/>
    <property type="molecule type" value="Genomic_DNA"/>
</dbReference>
<keyword evidence="2 3" id="KW-0067">ATP-binding</keyword>
<evidence type="ECO:0000256" key="1">
    <source>
        <dbReference type="ARBA" id="ARBA00022741"/>
    </source>
</evidence>
<dbReference type="PROSITE" id="PS51161">
    <property type="entry name" value="ATP_CONE"/>
    <property type="match status" value="1"/>
</dbReference>
<protein>
    <recommendedName>
        <fullName evidence="4">ATP-cone domain-containing protein</fullName>
    </recommendedName>
</protein>
<sequence length="93" mass="10658">MARKTVTIIKRRGHRENYDERKVYASVYAACLAAGEPETSAEKISSAVAKQITRYVAEWKVIKSDQIFRLAIVELGKRSPKTVFLYENHRDLS</sequence>
<evidence type="ECO:0000313" key="6">
    <source>
        <dbReference type="Proteomes" id="UP000176967"/>
    </source>
</evidence>
<reference evidence="5 6" key="1">
    <citation type="journal article" date="2016" name="Nat. Commun.">
        <title>Thousands of microbial genomes shed light on interconnected biogeochemical processes in an aquifer system.</title>
        <authorList>
            <person name="Anantharaman K."/>
            <person name="Brown C.T."/>
            <person name="Hug L.A."/>
            <person name="Sharon I."/>
            <person name="Castelle C.J."/>
            <person name="Probst A.J."/>
            <person name="Thomas B.C."/>
            <person name="Singh A."/>
            <person name="Wilkins M.J."/>
            <person name="Karaoz U."/>
            <person name="Brodie E.L."/>
            <person name="Williams K.H."/>
            <person name="Hubbard S.S."/>
            <person name="Banfield J.F."/>
        </authorList>
    </citation>
    <scope>NUCLEOTIDE SEQUENCE [LARGE SCALE GENOMIC DNA]</scope>
</reference>
<dbReference type="GO" id="GO:0005524">
    <property type="term" value="F:ATP binding"/>
    <property type="evidence" value="ECO:0007669"/>
    <property type="project" value="UniProtKB-UniRule"/>
</dbReference>
<dbReference type="STRING" id="1802628.A2890_00070"/>
<evidence type="ECO:0000259" key="4">
    <source>
        <dbReference type="PROSITE" id="PS51161"/>
    </source>
</evidence>
<evidence type="ECO:0000256" key="2">
    <source>
        <dbReference type="ARBA" id="ARBA00022840"/>
    </source>
</evidence>
<gene>
    <name evidence="5" type="ORF">A2890_00070</name>
</gene>
<accession>A0A1F4W0K2</accession>
<dbReference type="Pfam" id="PF03477">
    <property type="entry name" value="ATP-cone"/>
    <property type="match status" value="1"/>
</dbReference>
<name>A0A1F4W0K2_UNCKA</name>
<evidence type="ECO:0000313" key="5">
    <source>
        <dbReference type="EMBL" id="OGC62865.1"/>
    </source>
</evidence>
<organism evidence="5 6">
    <name type="scientific">candidate division WWE3 bacterium RIFCSPLOWO2_01_FULL_53_14</name>
    <dbReference type="NCBI Taxonomy" id="1802628"/>
    <lineage>
        <taxon>Bacteria</taxon>
        <taxon>Katanobacteria</taxon>
    </lineage>
</organism>